<reference evidence="3" key="1">
    <citation type="submission" date="2014-03" db="EMBL/GenBank/DDBJ databases">
        <authorList>
            <person name="Aksoy S."/>
            <person name="Warren W."/>
            <person name="Wilson R.K."/>
        </authorList>
    </citation>
    <scope>NUCLEOTIDE SEQUENCE [LARGE SCALE GENOMIC DNA]</scope>
    <source>
        <strain evidence="3">IAEA</strain>
    </source>
</reference>
<keyword evidence="3" id="KW-1185">Reference proteome</keyword>
<dbReference type="AlphaFoldDB" id="A0A1B0ACY7"/>
<accession>A0A1B0ACY7</accession>
<name>A0A1B0ACY7_GLOPL</name>
<dbReference type="VEuPathDB" id="VectorBase:GPAI041626"/>
<proteinExistence type="predicted"/>
<feature type="region of interest" description="Disordered" evidence="1">
    <location>
        <begin position="90"/>
        <end position="109"/>
    </location>
</feature>
<evidence type="ECO:0000313" key="3">
    <source>
        <dbReference type="Proteomes" id="UP000092445"/>
    </source>
</evidence>
<reference evidence="2" key="2">
    <citation type="submission" date="2020-05" db="UniProtKB">
        <authorList>
            <consortium name="EnsemblMetazoa"/>
        </authorList>
    </citation>
    <scope>IDENTIFICATION</scope>
    <source>
        <strain evidence="2">IAEA</strain>
    </source>
</reference>
<evidence type="ECO:0000313" key="2">
    <source>
        <dbReference type="EnsemblMetazoa" id="GPAI041626-PA"/>
    </source>
</evidence>
<dbReference type="Proteomes" id="UP000092445">
    <property type="component" value="Unassembled WGS sequence"/>
</dbReference>
<evidence type="ECO:0000256" key="1">
    <source>
        <dbReference type="SAM" id="MobiDB-lite"/>
    </source>
</evidence>
<dbReference type="EnsemblMetazoa" id="GPAI041626-RA">
    <property type="protein sequence ID" value="GPAI041626-PA"/>
    <property type="gene ID" value="GPAI041626"/>
</dbReference>
<protein>
    <submittedName>
        <fullName evidence="2">Uncharacterized protein</fullName>
    </submittedName>
</protein>
<sequence>MLAKTGNKGTPQGAQAMRESAEVLPDPFKRSTRIQRSPEQLGGKTTQGRSQSSPPILQDKSLMIDKGDNSFVELGEKIGELIEMMVPTPFAPARPSADEGFGRYAGCGP</sequence>
<organism evidence="2 3">
    <name type="scientific">Glossina pallidipes</name>
    <name type="common">Tsetse fly</name>
    <dbReference type="NCBI Taxonomy" id="7398"/>
    <lineage>
        <taxon>Eukaryota</taxon>
        <taxon>Metazoa</taxon>
        <taxon>Ecdysozoa</taxon>
        <taxon>Arthropoda</taxon>
        <taxon>Hexapoda</taxon>
        <taxon>Insecta</taxon>
        <taxon>Pterygota</taxon>
        <taxon>Neoptera</taxon>
        <taxon>Endopterygota</taxon>
        <taxon>Diptera</taxon>
        <taxon>Brachycera</taxon>
        <taxon>Muscomorpha</taxon>
        <taxon>Hippoboscoidea</taxon>
        <taxon>Glossinidae</taxon>
        <taxon>Glossina</taxon>
    </lineage>
</organism>
<feature type="compositionally biased region" description="Polar residues" evidence="1">
    <location>
        <begin position="34"/>
        <end position="55"/>
    </location>
</feature>
<feature type="region of interest" description="Disordered" evidence="1">
    <location>
        <begin position="1"/>
        <end position="66"/>
    </location>
</feature>